<evidence type="ECO:0000259" key="4">
    <source>
        <dbReference type="PROSITE" id="PS51841"/>
    </source>
</evidence>
<dbReference type="Gene3D" id="1.20.5.500">
    <property type="entry name" value="Single helix bin"/>
    <property type="match status" value="1"/>
</dbReference>
<evidence type="ECO:0000256" key="1">
    <source>
        <dbReference type="ARBA" id="ARBA00022754"/>
    </source>
</evidence>
<dbReference type="SUPFAM" id="SSF74853">
    <property type="entry name" value="Lamin A/C globular tail domain"/>
    <property type="match status" value="1"/>
</dbReference>
<feature type="domain" description="IF rod" evidence="5">
    <location>
        <begin position="56"/>
        <end position="405"/>
    </location>
</feature>
<dbReference type="GO" id="GO:0005652">
    <property type="term" value="C:nuclear lamina"/>
    <property type="evidence" value="ECO:0007669"/>
    <property type="project" value="TreeGrafter"/>
</dbReference>
<evidence type="ECO:0000256" key="3">
    <source>
        <dbReference type="SAM" id="Coils"/>
    </source>
</evidence>
<dbReference type="SMART" id="SM01391">
    <property type="entry name" value="Filament"/>
    <property type="match status" value="1"/>
</dbReference>
<evidence type="ECO:0000313" key="6">
    <source>
        <dbReference type="EnsemblMetazoa" id="CJA11230.1"/>
    </source>
</evidence>
<keyword evidence="1" id="KW-0403">Intermediate filament</keyword>
<reference evidence="7" key="1">
    <citation type="submission" date="2010-08" db="EMBL/GenBank/DDBJ databases">
        <authorList>
            <consortium name="Caenorhabditis japonica Sequencing Consortium"/>
            <person name="Wilson R.K."/>
        </authorList>
    </citation>
    <scope>NUCLEOTIDE SEQUENCE [LARGE SCALE GENOMIC DNA]</scope>
    <source>
        <strain evidence="7">DF5081</strain>
    </source>
</reference>
<dbReference type="GO" id="GO:0005882">
    <property type="term" value="C:intermediate filament"/>
    <property type="evidence" value="ECO:0007669"/>
    <property type="project" value="UniProtKB-KW"/>
</dbReference>
<dbReference type="GO" id="GO:0007097">
    <property type="term" value="P:nuclear migration"/>
    <property type="evidence" value="ECO:0007669"/>
    <property type="project" value="TreeGrafter"/>
</dbReference>
<dbReference type="GO" id="GO:0031507">
    <property type="term" value="P:heterochromatin formation"/>
    <property type="evidence" value="ECO:0007669"/>
    <property type="project" value="TreeGrafter"/>
</dbReference>
<evidence type="ECO:0000259" key="5">
    <source>
        <dbReference type="PROSITE" id="PS51842"/>
    </source>
</evidence>
<sequence length="612" mass="68431">MSAISISNTTHYSTSQGRGYSGAYATGGFISGNLVSGMSSAGAICTAQIRDAREREKREIGTLNDRLADYIEKVRFLEAQNQCLSHDIDILRRGFSGGGHVSRLYDSEIARAKEILETTLAGSARFERDITALTADIDALRKKWLDSIAKIKVHREDHDIDLEKLAKIEAESSLFKRKIRIVEEDVIRIRRENDSIHSEIANIRGLTHNEVALKNERRLNVDSLLQRISVLQTENTVKIEQELVFIRRDTTSENRDYFRHELQAAIRDIRADYEAISIRNRNDIEIWYREQIVKIKEDAAKHPSIDLYKTELDSIRKTVLGVKSRLAEVESRNFFLERMIADLKQSDEAKQYEISLAEKDSAIARLRDQCTELSLQMEKLCDNEISLRAEIERYRVLLNGANVATYYPSATPSFGGATRVISQTTRTHSSSNTSYSGIPAGGSAGITVGGNIGGITVGGNIGGASIGGARATSAYSSTGAAGSEKRADRVHDEKGTDEFGRQYHSWYLGTISIHKVTTDFIELKNICKIRRVEVGGFRVEQTLNGALLGTATINVALILAPQETLRIYKRSLSHLGQFSMNVDHFDTTTAARTSLYNYTEPTEERGWYVFLN</sequence>
<dbReference type="SUPFAM" id="SSF64593">
    <property type="entry name" value="Intermediate filament protein, coiled coil region"/>
    <property type="match status" value="2"/>
</dbReference>
<dbReference type="InterPro" id="IPR036415">
    <property type="entry name" value="Lamin_tail_dom_sf"/>
</dbReference>
<dbReference type="InterPro" id="IPR039008">
    <property type="entry name" value="IF_rod_dom"/>
</dbReference>
<keyword evidence="7" id="KW-1185">Reference proteome</keyword>
<dbReference type="AlphaFoldDB" id="A0A8R1DUN1"/>
<protein>
    <recommendedName>
        <fullName evidence="8">IF rod domain-containing protein</fullName>
    </recommendedName>
</protein>
<dbReference type="GO" id="GO:0090435">
    <property type="term" value="P:protein localization to nuclear envelope"/>
    <property type="evidence" value="ECO:0007669"/>
    <property type="project" value="TreeGrafter"/>
</dbReference>
<name>A0A8R1DUN1_CAEJA</name>
<dbReference type="Pfam" id="PF00038">
    <property type="entry name" value="Filament"/>
    <property type="match status" value="1"/>
</dbReference>
<proteinExistence type="predicted"/>
<dbReference type="GO" id="GO:0006998">
    <property type="term" value="P:nuclear envelope organization"/>
    <property type="evidence" value="ECO:0007669"/>
    <property type="project" value="TreeGrafter"/>
</dbReference>
<dbReference type="GO" id="GO:0051664">
    <property type="term" value="P:nuclear pore localization"/>
    <property type="evidence" value="ECO:0007669"/>
    <property type="project" value="TreeGrafter"/>
</dbReference>
<dbReference type="PANTHER" id="PTHR45721">
    <property type="entry name" value="LAMIN DM0-RELATED"/>
    <property type="match status" value="1"/>
</dbReference>
<organism evidence="6 7">
    <name type="scientific">Caenorhabditis japonica</name>
    <dbReference type="NCBI Taxonomy" id="281687"/>
    <lineage>
        <taxon>Eukaryota</taxon>
        <taxon>Metazoa</taxon>
        <taxon>Ecdysozoa</taxon>
        <taxon>Nematoda</taxon>
        <taxon>Chromadorea</taxon>
        <taxon>Rhabditida</taxon>
        <taxon>Rhabditina</taxon>
        <taxon>Rhabditomorpha</taxon>
        <taxon>Rhabditoidea</taxon>
        <taxon>Rhabditidae</taxon>
        <taxon>Peloderinae</taxon>
        <taxon>Caenorhabditis</taxon>
    </lineage>
</organism>
<feature type="coiled-coil region" evidence="3">
    <location>
        <begin position="53"/>
        <end position="87"/>
    </location>
</feature>
<reference evidence="6" key="2">
    <citation type="submission" date="2022-06" db="UniProtKB">
        <authorList>
            <consortium name="EnsemblMetazoa"/>
        </authorList>
    </citation>
    <scope>IDENTIFICATION</scope>
    <source>
        <strain evidence="6">DF5081</strain>
    </source>
</reference>
<dbReference type="PANTHER" id="PTHR45721:SF1">
    <property type="entry name" value="INTERMEDIATE FILAMENT PROTEIN IFC-2"/>
    <property type="match status" value="1"/>
</dbReference>
<dbReference type="GO" id="GO:0005200">
    <property type="term" value="F:structural constituent of cytoskeleton"/>
    <property type="evidence" value="ECO:0007669"/>
    <property type="project" value="TreeGrafter"/>
</dbReference>
<evidence type="ECO:0000256" key="2">
    <source>
        <dbReference type="ARBA" id="ARBA00023054"/>
    </source>
</evidence>
<dbReference type="Proteomes" id="UP000005237">
    <property type="component" value="Unassembled WGS sequence"/>
</dbReference>
<dbReference type="InterPro" id="IPR001322">
    <property type="entry name" value="Lamin_tail_dom"/>
</dbReference>
<evidence type="ECO:0000313" key="7">
    <source>
        <dbReference type="Proteomes" id="UP000005237"/>
    </source>
</evidence>
<evidence type="ECO:0008006" key="8">
    <source>
        <dbReference type="Google" id="ProtNLM"/>
    </source>
</evidence>
<dbReference type="PROSITE" id="PS51842">
    <property type="entry name" value="IF_ROD_2"/>
    <property type="match status" value="1"/>
</dbReference>
<accession>A0A8R1DUN1</accession>
<dbReference type="EnsemblMetazoa" id="CJA11230.1">
    <property type="protein sequence ID" value="CJA11230.1"/>
    <property type="gene ID" value="WBGene00130434"/>
</dbReference>
<keyword evidence="2 3" id="KW-0175">Coiled coil</keyword>
<dbReference type="PROSITE" id="PS51841">
    <property type="entry name" value="LTD"/>
    <property type="match status" value="1"/>
</dbReference>
<feature type="domain" description="LTD" evidence="4">
    <location>
        <begin position="499"/>
        <end position="612"/>
    </location>
</feature>
<feature type="coiled-coil region" evidence="3">
    <location>
        <begin position="326"/>
        <end position="383"/>
    </location>
</feature>